<dbReference type="OrthoDB" id="6712136at2"/>
<evidence type="ECO:0000313" key="4">
    <source>
        <dbReference type="Proteomes" id="UP000186553"/>
    </source>
</evidence>
<dbReference type="AlphaFoldDB" id="A0A1C3CXT4"/>
<feature type="compositionally biased region" description="Polar residues" evidence="1">
    <location>
        <begin position="59"/>
        <end position="82"/>
    </location>
</feature>
<dbReference type="EMBL" id="MBDL01000008">
    <property type="protein sequence ID" value="ODA13488.1"/>
    <property type="molecule type" value="Genomic_DNA"/>
</dbReference>
<reference evidence="3 4" key="1">
    <citation type="submission" date="2016-07" db="EMBL/GenBank/DDBJ databases">
        <title>Acinetobacter sp. ANC 4603.</title>
        <authorList>
            <person name="Radolfova-Krizova L."/>
            <person name="Nemec A."/>
        </authorList>
    </citation>
    <scope>NUCLEOTIDE SEQUENCE [LARGE SCALE GENOMIC DNA]</scope>
    <source>
        <strain evidence="3 4">ANC 4603</strain>
    </source>
</reference>
<dbReference type="RefSeq" id="WP_068886250.1">
    <property type="nucleotide sequence ID" value="NZ_CBCRUU010000001.1"/>
</dbReference>
<protein>
    <recommendedName>
        <fullName evidence="5">Lipoprotein</fullName>
    </recommendedName>
</protein>
<proteinExistence type="predicted"/>
<feature type="region of interest" description="Disordered" evidence="1">
    <location>
        <begin position="49"/>
        <end position="122"/>
    </location>
</feature>
<feature type="compositionally biased region" description="Basic and acidic residues" evidence="1">
    <location>
        <begin position="113"/>
        <end position="122"/>
    </location>
</feature>
<comment type="caution">
    <text evidence="3">The sequence shown here is derived from an EMBL/GenBank/DDBJ whole genome shotgun (WGS) entry which is preliminary data.</text>
</comment>
<evidence type="ECO:0008006" key="5">
    <source>
        <dbReference type="Google" id="ProtNLM"/>
    </source>
</evidence>
<feature type="compositionally biased region" description="Basic and acidic residues" evidence="1">
    <location>
        <begin position="83"/>
        <end position="102"/>
    </location>
</feature>
<keyword evidence="4" id="KW-1185">Reference proteome</keyword>
<evidence type="ECO:0000256" key="1">
    <source>
        <dbReference type="SAM" id="MobiDB-lite"/>
    </source>
</evidence>
<name>A0A1C3CXT4_9GAMM</name>
<dbReference type="PROSITE" id="PS51257">
    <property type="entry name" value="PROKAR_LIPOPROTEIN"/>
    <property type="match status" value="1"/>
</dbReference>
<gene>
    <name evidence="3" type="ORF">BBP83_03615</name>
</gene>
<sequence>MKKISTILTAAIFSLLSATAFACPQGTSLTGGTGANHKGGKCIAVQKTAQHQAPAANHNVKNTEQHTQVPANTHQTATTMQKDMSHTGKDKTTATAKMDKSHLNKAKTATHKAPTDVKPLKS</sequence>
<feature type="signal peptide" evidence="2">
    <location>
        <begin position="1"/>
        <end position="22"/>
    </location>
</feature>
<evidence type="ECO:0000313" key="3">
    <source>
        <dbReference type="EMBL" id="ODA13488.1"/>
    </source>
</evidence>
<feature type="chain" id="PRO_5008671738" description="Lipoprotein" evidence="2">
    <location>
        <begin position="23"/>
        <end position="122"/>
    </location>
</feature>
<accession>A0A1C3CXT4</accession>
<evidence type="ECO:0000256" key="2">
    <source>
        <dbReference type="SAM" id="SignalP"/>
    </source>
</evidence>
<dbReference type="Proteomes" id="UP000186553">
    <property type="component" value="Unassembled WGS sequence"/>
</dbReference>
<organism evidence="3 4">
    <name type="scientific">Acinetobacter celticus</name>
    <dbReference type="NCBI Taxonomy" id="1891224"/>
    <lineage>
        <taxon>Bacteria</taxon>
        <taxon>Pseudomonadati</taxon>
        <taxon>Pseudomonadota</taxon>
        <taxon>Gammaproteobacteria</taxon>
        <taxon>Moraxellales</taxon>
        <taxon>Moraxellaceae</taxon>
        <taxon>Acinetobacter</taxon>
    </lineage>
</organism>
<keyword evidence="2" id="KW-0732">Signal</keyword>